<feature type="chain" id="PRO_5006133051" description="Solute-binding protein family 5 domain-containing protein" evidence="5">
    <location>
        <begin position="21"/>
        <end position="601"/>
    </location>
</feature>
<evidence type="ECO:0000256" key="2">
    <source>
        <dbReference type="ARBA" id="ARBA00005695"/>
    </source>
</evidence>
<dbReference type="GO" id="GO:0030313">
    <property type="term" value="C:cell envelope"/>
    <property type="evidence" value="ECO:0007669"/>
    <property type="project" value="UniProtKB-SubCell"/>
</dbReference>
<dbReference type="PIRSF" id="PIRSF002741">
    <property type="entry name" value="MppA"/>
    <property type="match status" value="1"/>
</dbReference>
<dbReference type="GO" id="GO:0042597">
    <property type="term" value="C:periplasmic space"/>
    <property type="evidence" value="ECO:0007669"/>
    <property type="project" value="UniProtKB-ARBA"/>
</dbReference>
<feature type="signal peptide" evidence="5">
    <location>
        <begin position="1"/>
        <end position="20"/>
    </location>
</feature>
<dbReference type="STRING" id="869279.SE15_10145"/>
<evidence type="ECO:0000256" key="4">
    <source>
        <dbReference type="ARBA" id="ARBA00022729"/>
    </source>
</evidence>
<evidence type="ECO:0000256" key="3">
    <source>
        <dbReference type="ARBA" id="ARBA00022448"/>
    </source>
</evidence>
<evidence type="ECO:0000313" key="8">
    <source>
        <dbReference type="Proteomes" id="UP000050544"/>
    </source>
</evidence>
<keyword evidence="8" id="KW-1185">Reference proteome</keyword>
<dbReference type="InterPro" id="IPR039424">
    <property type="entry name" value="SBP_5"/>
</dbReference>
<dbReference type="InterPro" id="IPR030678">
    <property type="entry name" value="Peptide/Ni-bd"/>
</dbReference>
<dbReference type="PANTHER" id="PTHR30290:SF10">
    <property type="entry name" value="PERIPLASMIC OLIGOPEPTIDE-BINDING PROTEIN-RELATED"/>
    <property type="match status" value="1"/>
</dbReference>
<evidence type="ECO:0000313" key="7">
    <source>
        <dbReference type="EMBL" id="KPL82495.1"/>
    </source>
</evidence>
<accession>A0A0P6XGC2</accession>
<name>A0A0P6XGC2_9CHLR</name>
<feature type="domain" description="Solute-binding protein family 5" evidence="6">
    <location>
        <begin position="104"/>
        <end position="514"/>
    </location>
</feature>
<comment type="caution">
    <text evidence="7">The sequence shown here is derived from an EMBL/GenBank/DDBJ whole genome shotgun (WGS) entry which is preliminary data.</text>
</comment>
<protein>
    <recommendedName>
        <fullName evidence="6">Solute-binding protein family 5 domain-containing protein</fullName>
    </recommendedName>
</protein>
<dbReference type="RefSeq" id="WP_054521991.1">
    <property type="nucleotide sequence ID" value="NZ_LGKO01000005.1"/>
</dbReference>
<dbReference type="OrthoDB" id="9783874at2"/>
<comment type="similarity">
    <text evidence="2">Belongs to the bacterial solute-binding protein 5 family.</text>
</comment>
<dbReference type="Gene3D" id="3.40.190.10">
    <property type="entry name" value="Periplasmic binding protein-like II"/>
    <property type="match status" value="1"/>
</dbReference>
<dbReference type="Pfam" id="PF00496">
    <property type="entry name" value="SBP_bac_5"/>
    <property type="match status" value="1"/>
</dbReference>
<dbReference type="GO" id="GO:0043190">
    <property type="term" value="C:ATP-binding cassette (ABC) transporter complex"/>
    <property type="evidence" value="ECO:0007669"/>
    <property type="project" value="InterPro"/>
</dbReference>
<dbReference type="PROSITE" id="PS51257">
    <property type="entry name" value="PROKAR_LIPOPROTEIN"/>
    <property type="match status" value="1"/>
</dbReference>
<organism evidence="7 8">
    <name type="scientific">Thermanaerothrix daxensis</name>
    <dbReference type="NCBI Taxonomy" id="869279"/>
    <lineage>
        <taxon>Bacteria</taxon>
        <taxon>Bacillati</taxon>
        <taxon>Chloroflexota</taxon>
        <taxon>Anaerolineae</taxon>
        <taxon>Anaerolineales</taxon>
        <taxon>Anaerolineaceae</taxon>
        <taxon>Thermanaerothrix</taxon>
    </lineage>
</organism>
<comment type="subcellular location">
    <subcellularLocation>
        <location evidence="1">Cell envelope</location>
    </subcellularLocation>
</comment>
<dbReference type="Proteomes" id="UP000050544">
    <property type="component" value="Unassembled WGS sequence"/>
</dbReference>
<reference evidence="7 8" key="1">
    <citation type="submission" date="2015-07" db="EMBL/GenBank/DDBJ databases">
        <title>Whole genome sequence of Thermanaerothrix daxensis DSM 23592.</title>
        <authorList>
            <person name="Hemp J."/>
            <person name="Ward L.M."/>
            <person name="Pace L.A."/>
            <person name="Fischer W.W."/>
        </authorList>
    </citation>
    <scope>NUCLEOTIDE SEQUENCE [LARGE SCALE GENOMIC DNA]</scope>
    <source>
        <strain evidence="7 8">GNS-1</strain>
    </source>
</reference>
<gene>
    <name evidence="7" type="ORF">SE15_10145</name>
</gene>
<proteinExistence type="inferred from homology"/>
<keyword evidence="3" id="KW-0813">Transport</keyword>
<keyword evidence="4 5" id="KW-0732">Signal</keyword>
<evidence type="ECO:0000259" key="6">
    <source>
        <dbReference type="Pfam" id="PF00496"/>
    </source>
</evidence>
<dbReference type="EMBL" id="LGKO01000005">
    <property type="protein sequence ID" value="KPL82495.1"/>
    <property type="molecule type" value="Genomic_DNA"/>
</dbReference>
<evidence type="ECO:0000256" key="5">
    <source>
        <dbReference type="SAM" id="SignalP"/>
    </source>
</evidence>
<dbReference type="InterPro" id="IPR000914">
    <property type="entry name" value="SBP_5_dom"/>
</dbReference>
<dbReference type="SUPFAM" id="SSF53850">
    <property type="entry name" value="Periplasmic binding protein-like II"/>
    <property type="match status" value="1"/>
</dbReference>
<dbReference type="AlphaFoldDB" id="A0A0P6XGC2"/>
<dbReference type="CDD" id="cd08504">
    <property type="entry name" value="PBP2_OppA"/>
    <property type="match status" value="1"/>
</dbReference>
<dbReference type="GO" id="GO:1904680">
    <property type="term" value="F:peptide transmembrane transporter activity"/>
    <property type="evidence" value="ECO:0007669"/>
    <property type="project" value="TreeGrafter"/>
</dbReference>
<dbReference type="PATRIC" id="fig|869279.4.peg.1640"/>
<dbReference type="PANTHER" id="PTHR30290">
    <property type="entry name" value="PERIPLASMIC BINDING COMPONENT OF ABC TRANSPORTER"/>
    <property type="match status" value="1"/>
</dbReference>
<dbReference type="Gene3D" id="3.10.105.10">
    <property type="entry name" value="Dipeptide-binding Protein, Domain 3"/>
    <property type="match status" value="1"/>
</dbReference>
<dbReference type="Gene3D" id="3.90.76.10">
    <property type="entry name" value="Dipeptide-binding Protein, Domain 1"/>
    <property type="match status" value="1"/>
</dbReference>
<dbReference type="GO" id="GO:0015833">
    <property type="term" value="P:peptide transport"/>
    <property type="evidence" value="ECO:0007669"/>
    <property type="project" value="TreeGrafter"/>
</dbReference>
<sequence length="601" mass="66837">MRTKLFLLISVLVLASLVLGACQPAAPTPETIIQTVVVEGTPREVVVTATPAPAAAGPKVLRLNMGPGDIPTLDPALATDTSSTQIIELTSVGLTRQDEETADVLPGMAESWDVVNNEDGTQTMTFHLVSGIPWVRWNGKEVEQVLDCEGNPRYVTAYDFEYGILRTLKPETASDYAYVLGFAIKGADAYNAGETDDPTTVAVKALDEKTLEITFKEQAAYNVNIAGMWVAHAMPKWLIEGDDCTEARGDKWTETGFFQGYGPYTLKEWVHDSYITLVKNPFWPGLPSVPVAKIDEVTWTMLDEVPAFAEYEAGNLDVAGVPLADIDRVKADPELSQQLVIGPVMCTYYYGFNTKAKFVDDPRVRRALSMAIDRQSLIDNVLKGGQEPAQWFSRPGLTGAPTPEKYPDLGVKFDPEKAKAELQSYLDEKGLTLADLDITLMFNTSSGHQKIAEAIQQMWKEYLGLDVKLANQEWKVYLKTIRDPQATPQIWRLGWCQDYPDANNFLREVPTKGGSANPAEGGGFNWENPKFEELVVQAARETDPQKRVDLYAQAEQILVYEDAVMIPIYWYTRVTVTKPYVQRTFSVLGGLEHIEKWDITQ</sequence>
<evidence type="ECO:0000256" key="1">
    <source>
        <dbReference type="ARBA" id="ARBA00004196"/>
    </source>
</evidence>